<dbReference type="GO" id="GO:0005576">
    <property type="term" value="C:extracellular region"/>
    <property type="evidence" value="ECO:0007669"/>
    <property type="project" value="UniProtKB-SubCell"/>
</dbReference>
<keyword evidence="3" id="KW-0964">Secreted</keyword>
<keyword evidence="12" id="KW-0624">Polysaccharide degradation</keyword>
<evidence type="ECO:0000256" key="4">
    <source>
        <dbReference type="ARBA" id="ARBA00022723"/>
    </source>
</evidence>
<keyword evidence="5 16" id="KW-0732">Signal</keyword>
<keyword evidence="8" id="KW-0186">Copper</keyword>
<dbReference type="InterPro" id="IPR005103">
    <property type="entry name" value="AA9_LPMO"/>
</dbReference>
<dbReference type="GO" id="GO:0004497">
    <property type="term" value="F:monooxygenase activity"/>
    <property type="evidence" value="ECO:0007669"/>
    <property type="project" value="UniProtKB-KW"/>
</dbReference>
<name>A0AAE0MZ92_9PEZI</name>
<dbReference type="PANTHER" id="PTHR33353:SF17">
    <property type="entry name" value="ENDO-BETA-1,4-GLUCANASE D"/>
    <property type="match status" value="1"/>
</dbReference>
<comment type="cofactor">
    <cofactor evidence="1">
        <name>Cu(2+)</name>
        <dbReference type="ChEBI" id="CHEBI:29036"/>
    </cofactor>
</comment>
<dbReference type="EMBL" id="JAULSN010000010">
    <property type="protein sequence ID" value="KAK3361838.1"/>
    <property type="molecule type" value="Genomic_DNA"/>
</dbReference>
<evidence type="ECO:0000256" key="11">
    <source>
        <dbReference type="ARBA" id="ARBA00023277"/>
    </source>
</evidence>
<dbReference type="InterPro" id="IPR049892">
    <property type="entry name" value="AA9"/>
</dbReference>
<evidence type="ECO:0000256" key="8">
    <source>
        <dbReference type="ARBA" id="ARBA00023008"/>
    </source>
</evidence>
<evidence type="ECO:0000256" key="6">
    <source>
        <dbReference type="ARBA" id="ARBA00023001"/>
    </source>
</evidence>
<evidence type="ECO:0000256" key="13">
    <source>
        <dbReference type="ARBA" id="ARBA00044502"/>
    </source>
</evidence>
<keyword evidence="4" id="KW-0479">Metal-binding</keyword>
<evidence type="ECO:0000256" key="7">
    <source>
        <dbReference type="ARBA" id="ARBA00023002"/>
    </source>
</evidence>
<evidence type="ECO:0000313" key="18">
    <source>
        <dbReference type="EMBL" id="KAK3361838.1"/>
    </source>
</evidence>
<feature type="signal peptide" evidence="16">
    <location>
        <begin position="1"/>
        <end position="19"/>
    </location>
</feature>
<dbReference type="Gene3D" id="2.70.50.70">
    <property type="match status" value="1"/>
</dbReference>
<dbReference type="EC" id="1.14.99.56" evidence="15"/>
<evidence type="ECO:0000256" key="12">
    <source>
        <dbReference type="ARBA" id="ARBA00023326"/>
    </source>
</evidence>
<proteinExistence type="inferred from homology"/>
<comment type="subcellular location">
    <subcellularLocation>
        <location evidence="2">Secreted</location>
    </subcellularLocation>
</comment>
<evidence type="ECO:0000256" key="15">
    <source>
        <dbReference type="ARBA" id="ARBA00047174"/>
    </source>
</evidence>
<dbReference type="Pfam" id="PF03443">
    <property type="entry name" value="AA9"/>
    <property type="match status" value="1"/>
</dbReference>
<evidence type="ECO:0000256" key="9">
    <source>
        <dbReference type="ARBA" id="ARBA00023033"/>
    </source>
</evidence>
<protein>
    <recommendedName>
        <fullName evidence="15">lytic cellulose monooxygenase (C4-dehydrogenating)</fullName>
        <ecNumber evidence="15">1.14.99.56</ecNumber>
    </recommendedName>
</protein>
<gene>
    <name evidence="18" type="ORF">B0T24DRAFT_96638</name>
</gene>
<accession>A0AAE0MZ92</accession>
<comment type="catalytic activity">
    <reaction evidence="14">
        <text>[(1-&gt;4)-beta-D-glucosyl]n+m + reduced acceptor + O2 = 4-dehydro-beta-D-glucosyl-[(1-&gt;4)-beta-D-glucosyl]n-1 + [(1-&gt;4)-beta-D-glucosyl]m + acceptor + H2O.</text>
        <dbReference type="EC" id="1.14.99.56"/>
    </reaction>
</comment>
<reference evidence="18" key="2">
    <citation type="submission" date="2023-06" db="EMBL/GenBank/DDBJ databases">
        <authorList>
            <consortium name="Lawrence Berkeley National Laboratory"/>
            <person name="Haridas S."/>
            <person name="Hensen N."/>
            <person name="Bonometti L."/>
            <person name="Westerberg I."/>
            <person name="Brannstrom I.O."/>
            <person name="Guillou S."/>
            <person name="Cros-Aarteil S."/>
            <person name="Calhoun S."/>
            <person name="Kuo A."/>
            <person name="Mondo S."/>
            <person name="Pangilinan J."/>
            <person name="Riley R."/>
            <person name="Labutti K."/>
            <person name="Andreopoulos B."/>
            <person name="Lipzen A."/>
            <person name="Chen C."/>
            <person name="Yanf M."/>
            <person name="Daum C."/>
            <person name="Ng V."/>
            <person name="Clum A."/>
            <person name="Steindorff A."/>
            <person name="Ohm R."/>
            <person name="Martin F."/>
            <person name="Silar P."/>
            <person name="Natvig D."/>
            <person name="Lalanne C."/>
            <person name="Gautier V."/>
            <person name="Ament-Velasquez S.L."/>
            <person name="Kruys A."/>
            <person name="Hutchinson M.I."/>
            <person name="Powell A.J."/>
            <person name="Barry K."/>
            <person name="Miller A.N."/>
            <person name="Grigoriev I.V."/>
            <person name="Debuchy R."/>
            <person name="Gladieux P."/>
            <person name="Thoren M.H."/>
            <person name="Johannesson H."/>
        </authorList>
    </citation>
    <scope>NUCLEOTIDE SEQUENCE</scope>
    <source>
        <strain evidence="18">CBS 958.72</strain>
    </source>
</reference>
<dbReference type="GO" id="GO:0046872">
    <property type="term" value="F:metal ion binding"/>
    <property type="evidence" value="ECO:0007669"/>
    <property type="project" value="UniProtKB-KW"/>
</dbReference>
<evidence type="ECO:0000256" key="1">
    <source>
        <dbReference type="ARBA" id="ARBA00001973"/>
    </source>
</evidence>
<keyword evidence="7" id="KW-0560">Oxidoreductase</keyword>
<evidence type="ECO:0000313" key="19">
    <source>
        <dbReference type="Proteomes" id="UP001287356"/>
    </source>
</evidence>
<keyword evidence="10" id="KW-1015">Disulfide bond</keyword>
<dbReference type="AlphaFoldDB" id="A0AAE0MZ92"/>
<feature type="chain" id="PRO_5041992675" description="lytic cellulose monooxygenase (C4-dehydrogenating)" evidence="16">
    <location>
        <begin position="20"/>
        <end position="327"/>
    </location>
</feature>
<dbReference type="Proteomes" id="UP001287356">
    <property type="component" value="Unassembled WGS sequence"/>
</dbReference>
<comment type="caution">
    <text evidence="18">The sequence shown here is derived from an EMBL/GenBank/DDBJ whole genome shotgun (WGS) entry which is preliminary data.</text>
</comment>
<evidence type="ECO:0000256" key="16">
    <source>
        <dbReference type="SAM" id="SignalP"/>
    </source>
</evidence>
<comment type="similarity">
    <text evidence="13">Belongs to the polysaccharide monooxygenase AA9 family.</text>
</comment>
<evidence type="ECO:0000256" key="2">
    <source>
        <dbReference type="ARBA" id="ARBA00004613"/>
    </source>
</evidence>
<evidence type="ECO:0000256" key="14">
    <source>
        <dbReference type="ARBA" id="ARBA00045077"/>
    </source>
</evidence>
<keyword evidence="18" id="KW-0378">Hydrolase</keyword>
<dbReference type="CDD" id="cd21175">
    <property type="entry name" value="LPMO_AA9"/>
    <property type="match status" value="1"/>
</dbReference>
<organism evidence="18 19">
    <name type="scientific">Lasiosphaeria ovina</name>
    <dbReference type="NCBI Taxonomy" id="92902"/>
    <lineage>
        <taxon>Eukaryota</taxon>
        <taxon>Fungi</taxon>
        <taxon>Dikarya</taxon>
        <taxon>Ascomycota</taxon>
        <taxon>Pezizomycotina</taxon>
        <taxon>Sordariomycetes</taxon>
        <taxon>Sordariomycetidae</taxon>
        <taxon>Sordariales</taxon>
        <taxon>Lasiosphaeriaceae</taxon>
        <taxon>Lasiosphaeria</taxon>
    </lineage>
</organism>
<reference evidence="18" key="1">
    <citation type="journal article" date="2023" name="Mol. Phylogenet. Evol.">
        <title>Genome-scale phylogeny and comparative genomics of the fungal order Sordariales.</title>
        <authorList>
            <person name="Hensen N."/>
            <person name="Bonometti L."/>
            <person name="Westerberg I."/>
            <person name="Brannstrom I.O."/>
            <person name="Guillou S."/>
            <person name="Cros-Aarteil S."/>
            <person name="Calhoun S."/>
            <person name="Haridas S."/>
            <person name="Kuo A."/>
            <person name="Mondo S."/>
            <person name="Pangilinan J."/>
            <person name="Riley R."/>
            <person name="LaButti K."/>
            <person name="Andreopoulos B."/>
            <person name="Lipzen A."/>
            <person name="Chen C."/>
            <person name="Yan M."/>
            <person name="Daum C."/>
            <person name="Ng V."/>
            <person name="Clum A."/>
            <person name="Steindorff A."/>
            <person name="Ohm R.A."/>
            <person name="Martin F."/>
            <person name="Silar P."/>
            <person name="Natvig D.O."/>
            <person name="Lalanne C."/>
            <person name="Gautier V."/>
            <person name="Ament-Velasquez S.L."/>
            <person name="Kruys A."/>
            <person name="Hutchinson M.I."/>
            <person name="Powell A.J."/>
            <person name="Barry K."/>
            <person name="Miller A.N."/>
            <person name="Grigoriev I.V."/>
            <person name="Debuchy R."/>
            <person name="Gladieux P."/>
            <person name="Hiltunen Thoren M."/>
            <person name="Johannesson H."/>
        </authorList>
    </citation>
    <scope>NUCLEOTIDE SEQUENCE</scope>
    <source>
        <strain evidence="18">CBS 958.72</strain>
    </source>
</reference>
<feature type="domain" description="Auxiliary Activity family 9 catalytic" evidence="17">
    <location>
        <begin position="20"/>
        <end position="228"/>
    </location>
</feature>
<dbReference type="GO" id="GO:0030245">
    <property type="term" value="P:cellulose catabolic process"/>
    <property type="evidence" value="ECO:0007669"/>
    <property type="project" value="UniProtKB-KW"/>
</dbReference>
<keyword evidence="19" id="KW-1185">Reference proteome</keyword>
<dbReference type="PANTHER" id="PTHR33353">
    <property type="entry name" value="PUTATIVE (AFU_ORTHOLOGUE AFUA_1G12560)-RELATED"/>
    <property type="match status" value="1"/>
</dbReference>
<evidence type="ECO:0000256" key="3">
    <source>
        <dbReference type="ARBA" id="ARBA00022525"/>
    </source>
</evidence>
<sequence>MHLSTVALALVLAGRKVSAHTTMFSVQVDGADQGDGKNVYIRSPPNNSPVKDLASPDLVCNVNGGKAVSSFVKAAAGATLTFEWFHDNRNDDIIDGTHKGPIITYIAPFTATDGAQSIWTKIAEDGFDSATKLWAIDKLKSNAGKNSFVLPARIAPGQYLIRQEIIALHESDATFNVNPARGAQFYPSCVQVEVTGSGTVVPSDNFNFNTGYTYSDPGIAFNLYAAFTSYTIPGPKVFSGAAAGGGSPAAPVATATAVSSRAVVVPTTAPAAVPTTLSTVTRAATSSTTAVPAVVSPTTSQTPALIVRPSSTRRTSSKPTPVRCGGK</sequence>
<evidence type="ECO:0000256" key="10">
    <source>
        <dbReference type="ARBA" id="ARBA00023157"/>
    </source>
</evidence>
<evidence type="ECO:0000256" key="5">
    <source>
        <dbReference type="ARBA" id="ARBA00022729"/>
    </source>
</evidence>
<dbReference type="GO" id="GO:0016787">
    <property type="term" value="F:hydrolase activity"/>
    <property type="evidence" value="ECO:0007669"/>
    <property type="project" value="UniProtKB-KW"/>
</dbReference>
<keyword evidence="6" id="KW-0136">Cellulose degradation</keyword>
<evidence type="ECO:0000259" key="17">
    <source>
        <dbReference type="Pfam" id="PF03443"/>
    </source>
</evidence>
<keyword evidence="11" id="KW-0119">Carbohydrate metabolism</keyword>
<keyword evidence="9" id="KW-0503">Monooxygenase</keyword>